<feature type="transmembrane region" description="Helical" evidence="1">
    <location>
        <begin position="76"/>
        <end position="94"/>
    </location>
</feature>
<proteinExistence type="predicted"/>
<reference evidence="4 5" key="1">
    <citation type="submission" date="2023-07" db="EMBL/GenBank/DDBJ databases">
        <title>Genomic Encyclopedia of Type Strains, Phase IV (KMG-IV): sequencing the most valuable type-strain genomes for metagenomic binning, comparative biology and taxonomic classification.</title>
        <authorList>
            <person name="Goeker M."/>
        </authorList>
    </citation>
    <scope>NUCLEOTIDE SEQUENCE [LARGE SCALE GENOMIC DNA]</scope>
    <source>
        <strain evidence="4 5">DSM 23948</strain>
    </source>
</reference>
<accession>A0ABT9V0U6</accession>
<name>A0ABT9V0U6_9BACL</name>
<comment type="caution">
    <text evidence="4">The sequence shown here is derived from an EMBL/GenBank/DDBJ whole genome shotgun (WGS) entry which is preliminary data.</text>
</comment>
<dbReference type="SUPFAM" id="SSF55785">
    <property type="entry name" value="PYP-like sensor domain (PAS domain)"/>
    <property type="match status" value="1"/>
</dbReference>
<feature type="transmembrane region" description="Helical" evidence="1">
    <location>
        <begin position="160"/>
        <end position="178"/>
    </location>
</feature>
<dbReference type="PANTHER" id="PTHR45138">
    <property type="entry name" value="REGULATORY COMPONENTS OF SENSORY TRANSDUCTION SYSTEM"/>
    <property type="match status" value="1"/>
</dbReference>
<dbReference type="RefSeq" id="WP_307149173.1">
    <property type="nucleotide sequence ID" value="NZ_JAUSTU010000003.1"/>
</dbReference>
<keyword evidence="5" id="KW-1185">Reference proteome</keyword>
<keyword evidence="1" id="KW-1133">Transmembrane helix</keyword>
<dbReference type="PROSITE" id="PS50112">
    <property type="entry name" value="PAS"/>
    <property type="match status" value="1"/>
</dbReference>
<dbReference type="Gene3D" id="3.30.450.20">
    <property type="entry name" value="PAS domain"/>
    <property type="match status" value="1"/>
</dbReference>
<feature type="transmembrane region" description="Helical" evidence="1">
    <location>
        <begin position="109"/>
        <end position="126"/>
    </location>
</feature>
<dbReference type="CDD" id="cd00130">
    <property type="entry name" value="PAS"/>
    <property type="match status" value="1"/>
</dbReference>
<evidence type="ECO:0000313" key="4">
    <source>
        <dbReference type="EMBL" id="MDQ0154569.1"/>
    </source>
</evidence>
<dbReference type="EMBL" id="JAUSTU010000003">
    <property type="protein sequence ID" value="MDQ0154569.1"/>
    <property type="molecule type" value="Genomic_DNA"/>
</dbReference>
<dbReference type="SMART" id="SM00267">
    <property type="entry name" value="GGDEF"/>
    <property type="match status" value="1"/>
</dbReference>
<feature type="domain" description="PAS" evidence="2">
    <location>
        <begin position="222"/>
        <end position="265"/>
    </location>
</feature>
<dbReference type="InterPro" id="IPR000160">
    <property type="entry name" value="GGDEF_dom"/>
</dbReference>
<gene>
    <name evidence="4" type="ORF">J2S07_000873</name>
</gene>
<feature type="transmembrane region" description="Helical" evidence="1">
    <location>
        <begin position="190"/>
        <end position="208"/>
    </location>
</feature>
<evidence type="ECO:0000259" key="2">
    <source>
        <dbReference type="PROSITE" id="PS50112"/>
    </source>
</evidence>
<protein>
    <submittedName>
        <fullName evidence="4">Diguanylate cyclase (GGDEF)-like protein/PAS domain S-box-containing protein</fullName>
    </submittedName>
</protein>
<evidence type="ECO:0000313" key="5">
    <source>
        <dbReference type="Proteomes" id="UP001231362"/>
    </source>
</evidence>
<dbReference type="SUPFAM" id="SSF55073">
    <property type="entry name" value="Nucleotide cyclase"/>
    <property type="match status" value="1"/>
</dbReference>
<dbReference type="InterPro" id="IPR035965">
    <property type="entry name" value="PAS-like_dom_sf"/>
</dbReference>
<dbReference type="Gene3D" id="3.30.70.270">
    <property type="match status" value="1"/>
</dbReference>
<dbReference type="InterPro" id="IPR050469">
    <property type="entry name" value="Diguanylate_Cyclase"/>
</dbReference>
<dbReference type="NCBIfam" id="TIGR00254">
    <property type="entry name" value="GGDEF"/>
    <property type="match status" value="1"/>
</dbReference>
<feature type="domain" description="GGDEF" evidence="3">
    <location>
        <begin position="376"/>
        <end position="505"/>
    </location>
</feature>
<dbReference type="NCBIfam" id="TIGR00229">
    <property type="entry name" value="sensory_box"/>
    <property type="match status" value="1"/>
</dbReference>
<evidence type="ECO:0000256" key="1">
    <source>
        <dbReference type="SAM" id="Phobius"/>
    </source>
</evidence>
<dbReference type="InterPro" id="IPR043128">
    <property type="entry name" value="Rev_trsase/Diguanyl_cyclase"/>
</dbReference>
<dbReference type="InterPro" id="IPR000014">
    <property type="entry name" value="PAS"/>
</dbReference>
<dbReference type="InterPro" id="IPR029787">
    <property type="entry name" value="Nucleotide_cyclase"/>
</dbReference>
<dbReference type="CDD" id="cd01949">
    <property type="entry name" value="GGDEF"/>
    <property type="match status" value="1"/>
</dbReference>
<evidence type="ECO:0000259" key="3">
    <source>
        <dbReference type="PROSITE" id="PS50887"/>
    </source>
</evidence>
<keyword evidence="1" id="KW-0812">Transmembrane</keyword>
<dbReference type="Pfam" id="PF00990">
    <property type="entry name" value="GGDEF"/>
    <property type="match status" value="1"/>
</dbReference>
<dbReference type="PANTHER" id="PTHR45138:SF23">
    <property type="entry name" value="SIGNALING PROTEIN"/>
    <property type="match status" value="1"/>
</dbReference>
<feature type="transmembrane region" description="Helical" evidence="1">
    <location>
        <begin position="42"/>
        <end position="64"/>
    </location>
</feature>
<organism evidence="4 5">
    <name type="scientific">Anoxybacillus andreesenii</name>
    <dbReference type="NCBI Taxonomy" id="1325932"/>
    <lineage>
        <taxon>Bacteria</taxon>
        <taxon>Bacillati</taxon>
        <taxon>Bacillota</taxon>
        <taxon>Bacilli</taxon>
        <taxon>Bacillales</taxon>
        <taxon>Anoxybacillaceae</taxon>
        <taxon>Anoxybacillus</taxon>
    </lineage>
</organism>
<dbReference type="PROSITE" id="PS50887">
    <property type="entry name" value="GGDEF"/>
    <property type="match status" value="1"/>
</dbReference>
<dbReference type="Proteomes" id="UP001231362">
    <property type="component" value="Unassembled WGS sequence"/>
</dbReference>
<feature type="transmembrane region" description="Helical" evidence="1">
    <location>
        <begin position="138"/>
        <end position="154"/>
    </location>
</feature>
<keyword evidence="1" id="KW-0472">Membrane</keyword>
<sequence>MKIFVNKYLELKSKIIVFYNNSKAIDDNEFQKHNNEQLLKRINLVSITLIFIYIYYIIADVILLRDIHDSSFRLNLIVIHFVSFLFSLIYYFIYQNVKKSKTFIESKSATFLINFYIIIYAMLGVTSSLNNQKLTGNIDVYTTIIIGIAVLLHIKPLHLFVIYLLTYLSFHIGLSFILEDELIKITKQTNATTTVLVAYLISFAFYTFRRNAFYNKVKLREQEKNFKKLFDINPFPLLLTSAVDGRIVEVNEKALEFYGVAREDVHKYTAIDFYKNDKERIPLIEELNRNGYKKNHIIEQKVASGKLIWVILNYQLIDYRNEKCILTGVTDISELKKFEAELIQHASTDILTGINNRRSGIIQLKELHQKAKEDHFPFTLCFVDVNNLKMVNDQYGHAEGDFLIKRTCQVIKEHIEEQDIFFRYGGDEFIVVFPHKPLEETERLWEEITSVLTSNHPLNVKPYPISISYGLFYYEPGQDLSIEDMIHQADEEMYRRKLLLKKIYS</sequence>
<dbReference type="Pfam" id="PF13426">
    <property type="entry name" value="PAS_9"/>
    <property type="match status" value="1"/>
</dbReference>